<feature type="transmembrane region" description="Helical" evidence="1">
    <location>
        <begin position="83"/>
        <end position="107"/>
    </location>
</feature>
<dbReference type="PANTHER" id="PTHR39165">
    <property type="entry name" value="IG HYPOTHETICAL 17883"/>
    <property type="match status" value="1"/>
</dbReference>
<keyword evidence="1" id="KW-0812">Transmembrane</keyword>
<protein>
    <recommendedName>
        <fullName evidence="4">DUF456 domain-containing protein</fullName>
    </recommendedName>
</protein>
<evidence type="ECO:0000256" key="1">
    <source>
        <dbReference type="SAM" id="Phobius"/>
    </source>
</evidence>
<feature type="transmembrane region" description="Helical" evidence="1">
    <location>
        <begin position="127"/>
        <end position="154"/>
    </location>
</feature>
<keyword evidence="1" id="KW-1133">Transmembrane helix</keyword>
<feature type="transmembrane region" description="Helical" evidence="1">
    <location>
        <begin position="46"/>
        <end position="71"/>
    </location>
</feature>
<proteinExistence type="predicted"/>
<reference evidence="2 3" key="1">
    <citation type="journal article" date="2016" name="Nat. Commun.">
        <title>Thousands of microbial genomes shed light on interconnected biogeochemical processes in an aquifer system.</title>
        <authorList>
            <person name="Anantharaman K."/>
            <person name="Brown C.T."/>
            <person name="Hug L.A."/>
            <person name="Sharon I."/>
            <person name="Castelle C.J."/>
            <person name="Probst A.J."/>
            <person name="Thomas B.C."/>
            <person name="Singh A."/>
            <person name="Wilkins M.J."/>
            <person name="Karaoz U."/>
            <person name="Brodie E.L."/>
            <person name="Williams K.H."/>
            <person name="Hubbard S.S."/>
            <person name="Banfield J.F."/>
        </authorList>
    </citation>
    <scope>NUCLEOTIDE SEQUENCE [LARGE SCALE GENOMIC DNA]</scope>
</reference>
<dbReference type="InterPro" id="IPR007403">
    <property type="entry name" value="DUF456"/>
</dbReference>
<evidence type="ECO:0000313" key="2">
    <source>
        <dbReference type="EMBL" id="OGE81000.1"/>
    </source>
</evidence>
<dbReference type="STRING" id="1817825.A2720_03775"/>
<gene>
    <name evidence="2" type="ORF">A2720_03775</name>
</gene>
<keyword evidence="1" id="KW-0472">Membrane</keyword>
<dbReference type="Pfam" id="PF04306">
    <property type="entry name" value="DUF456"/>
    <property type="match status" value="1"/>
</dbReference>
<evidence type="ECO:0008006" key="4">
    <source>
        <dbReference type="Google" id="ProtNLM"/>
    </source>
</evidence>
<evidence type="ECO:0000313" key="3">
    <source>
        <dbReference type="Proteomes" id="UP000178892"/>
    </source>
</evidence>
<dbReference type="EMBL" id="MFEL01000012">
    <property type="protein sequence ID" value="OGE81000.1"/>
    <property type="molecule type" value="Genomic_DNA"/>
</dbReference>
<dbReference type="Proteomes" id="UP000178892">
    <property type="component" value="Unassembled WGS sequence"/>
</dbReference>
<accession>A0A1F5NUI0</accession>
<sequence>MWAIISGILILIGLAGTILPFLPGPPVALAGLIILGIATHFEKVGAVAISVFSALTLLTILFDIFGPALAAKGYKSTGYGVMGALLGAIFGVILLGPLGAFLGPFLGAFLGEILAPKAELHTALRTAWAAFVGIIIGTLFKLAVTLSMAAYFVISLFK</sequence>
<dbReference type="PANTHER" id="PTHR39165:SF1">
    <property type="entry name" value="DUF456 DOMAIN-CONTAINING PROTEIN"/>
    <property type="match status" value="1"/>
</dbReference>
<organism evidence="2 3">
    <name type="scientific">Candidatus Doudnabacteria bacterium RIFCSPHIGHO2_01_FULL_46_24</name>
    <dbReference type="NCBI Taxonomy" id="1817825"/>
    <lineage>
        <taxon>Bacteria</taxon>
        <taxon>Candidatus Doudnaibacteriota</taxon>
    </lineage>
</organism>
<name>A0A1F5NUI0_9BACT</name>
<dbReference type="AlphaFoldDB" id="A0A1F5NUI0"/>
<comment type="caution">
    <text evidence="2">The sequence shown here is derived from an EMBL/GenBank/DDBJ whole genome shotgun (WGS) entry which is preliminary data.</text>
</comment>